<reference evidence="1" key="1">
    <citation type="submission" date="2021-02" db="EMBL/GenBank/DDBJ databases">
        <authorList>
            <person name="Dougan E. K."/>
            <person name="Rhodes N."/>
            <person name="Thang M."/>
            <person name="Chan C."/>
        </authorList>
    </citation>
    <scope>NUCLEOTIDE SEQUENCE</scope>
</reference>
<evidence type="ECO:0000313" key="2">
    <source>
        <dbReference type="Proteomes" id="UP000604046"/>
    </source>
</evidence>
<dbReference type="AlphaFoldDB" id="A0A812MPB7"/>
<name>A0A812MPB7_9DINO</name>
<keyword evidence="2" id="KW-1185">Reference proteome</keyword>
<comment type="caution">
    <text evidence="1">The sequence shown here is derived from an EMBL/GenBank/DDBJ whole genome shotgun (WGS) entry which is preliminary data.</text>
</comment>
<gene>
    <name evidence="1" type="primary">CSMD1</name>
    <name evidence="1" type="ORF">SNAT2548_LOCUS14241</name>
</gene>
<protein>
    <submittedName>
        <fullName evidence="1">CSMD1 protein</fullName>
    </submittedName>
</protein>
<dbReference type="EMBL" id="CAJNDS010001635">
    <property type="protein sequence ID" value="CAE7268482.1"/>
    <property type="molecule type" value="Genomic_DNA"/>
</dbReference>
<organism evidence="1 2">
    <name type="scientific">Symbiodinium natans</name>
    <dbReference type="NCBI Taxonomy" id="878477"/>
    <lineage>
        <taxon>Eukaryota</taxon>
        <taxon>Sar</taxon>
        <taxon>Alveolata</taxon>
        <taxon>Dinophyceae</taxon>
        <taxon>Suessiales</taxon>
        <taxon>Symbiodiniaceae</taxon>
        <taxon>Symbiodinium</taxon>
    </lineage>
</organism>
<accession>A0A812MPB7</accession>
<dbReference type="Proteomes" id="UP000604046">
    <property type="component" value="Unassembled WGS sequence"/>
</dbReference>
<evidence type="ECO:0000313" key="1">
    <source>
        <dbReference type="EMBL" id="CAE7268482.1"/>
    </source>
</evidence>
<sequence>ALCEAASWVTTEYFVFTDTYHIVSGPSYVLVDEGGFPVLPYIHRDSSYCQERV</sequence>
<proteinExistence type="predicted"/>
<feature type="non-terminal residue" evidence="1">
    <location>
        <position position="53"/>
    </location>
</feature>
<feature type="non-terminal residue" evidence="1">
    <location>
        <position position="1"/>
    </location>
</feature>